<evidence type="ECO:0000256" key="3">
    <source>
        <dbReference type="ARBA" id="ARBA00022471"/>
    </source>
</evidence>
<dbReference type="Pfam" id="PF05938">
    <property type="entry name" value="Self-incomp_S1"/>
    <property type="match status" value="1"/>
</dbReference>
<evidence type="ECO:0000256" key="1">
    <source>
        <dbReference type="ARBA" id="ARBA00004613"/>
    </source>
</evidence>
<reference evidence="7" key="1">
    <citation type="journal article" date="2016" name="Nat. Genet.">
        <title>A high-quality carrot genome assembly provides new insights into carotenoid accumulation and asterid genome evolution.</title>
        <authorList>
            <person name="Iorizzo M."/>
            <person name="Ellison S."/>
            <person name="Senalik D."/>
            <person name="Zeng P."/>
            <person name="Satapoomin P."/>
            <person name="Huang J."/>
            <person name="Bowman M."/>
            <person name="Iovene M."/>
            <person name="Sanseverino W."/>
            <person name="Cavagnaro P."/>
            <person name="Yildiz M."/>
            <person name="Macko-Podgorni A."/>
            <person name="Moranska E."/>
            <person name="Grzebelus E."/>
            <person name="Grzebelus D."/>
            <person name="Ashrafi H."/>
            <person name="Zheng Z."/>
            <person name="Cheng S."/>
            <person name="Spooner D."/>
            <person name="Van Deynze A."/>
            <person name="Simon P."/>
        </authorList>
    </citation>
    <scope>NUCLEOTIDE SEQUENCE</scope>
    <source>
        <tissue evidence="7">Leaf</tissue>
    </source>
</reference>
<comment type="similarity">
    <text evidence="2 6">Belongs to the plant self-incompatibility (S1) protein family.</text>
</comment>
<dbReference type="AlphaFoldDB" id="A0AAF1AQJ3"/>
<keyword evidence="3 6" id="KW-0713">Self-incompatibility</keyword>
<gene>
    <name evidence="7" type="ORF">DCAR_0208474</name>
</gene>
<evidence type="ECO:0000313" key="7">
    <source>
        <dbReference type="EMBL" id="WOG89237.1"/>
    </source>
</evidence>
<organism evidence="7 8">
    <name type="scientific">Daucus carota subsp. sativus</name>
    <name type="common">Carrot</name>
    <dbReference type="NCBI Taxonomy" id="79200"/>
    <lineage>
        <taxon>Eukaryota</taxon>
        <taxon>Viridiplantae</taxon>
        <taxon>Streptophyta</taxon>
        <taxon>Embryophyta</taxon>
        <taxon>Tracheophyta</taxon>
        <taxon>Spermatophyta</taxon>
        <taxon>Magnoliopsida</taxon>
        <taxon>eudicotyledons</taxon>
        <taxon>Gunneridae</taxon>
        <taxon>Pentapetalae</taxon>
        <taxon>asterids</taxon>
        <taxon>campanulids</taxon>
        <taxon>Apiales</taxon>
        <taxon>Apiaceae</taxon>
        <taxon>Apioideae</taxon>
        <taxon>Scandiceae</taxon>
        <taxon>Daucinae</taxon>
        <taxon>Daucus</taxon>
        <taxon>Daucus sect. Daucus</taxon>
    </lineage>
</organism>
<comment type="subcellular location">
    <subcellularLocation>
        <location evidence="1 6">Secreted</location>
    </subcellularLocation>
</comment>
<keyword evidence="8" id="KW-1185">Reference proteome</keyword>
<evidence type="ECO:0000256" key="2">
    <source>
        <dbReference type="ARBA" id="ARBA00005581"/>
    </source>
</evidence>
<protein>
    <recommendedName>
        <fullName evidence="6">S-protein homolog</fullName>
    </recommendedName>
</protein>
<dbReference type="GO" id="GO:0060320">
    <property type="term" value="P:rejection of self pollen"/>
    <property type="evidence" value="ECO:0007669"/>
    <property type="project" value="UniProtKB-KW"/>
</dbReference>
<dbReference type="InterPro" id="IPR010264">
    <property type="entry name" value="Self-incomp_S1"/>
</dbReference>
<evidence type="ECO:0000256" key="5">
    <source>
        <dbReference type="ARBA" id="ARBA00022729"/>
    </source>
</evidence>
<keyword evidence="4 6" id="KW-0964">Secreted</keyword>
<dbReference type="PANTHER" id="PTHR31232:SF61">
    <property type="entry name" value="S-PROTEIN HOMOLOG"/>
    <property type="match status" value="1"/>
</dbReference>
<evidence type="ECO:0000256" key="6">
    <source>
        <dbReference type="RuleBase" id="RU367044"/>
    </source>
</evidence>
<evidence type="ECO:0000313" key="8">
    <source>
        <dbReference type="Proteomes" id="UP000077755"/>
    </source>
</evidence>
<name>A0AAF1AQJ3_DAUCS</name>
<dbReference type="EMBL" id="CP093344">
    <property type="protein sequence ID" value="WOG89237.1"/>
    <property type="molecule type" value="Genomic_DNA"/>
</dbReference>
<accession>A0AAF1AQJ3</accession>
<dbReference type="Proteomes" id="UP000077755">
    <property type="component" value="Chromosome 2"/>
</dbReference>
<dbReference type="PANTHER" id="PTHR31232">
    <property type="match status" value="1"/>
</dbReference>
<feature type="chain" id="PRO_5041769252" description="S-protein homolog" evidence="6">
    <location>
        <begin position="26"/>
        <end position="149"/>
    </location>
</feature>
<evidence type="ECO:0000256" key="4">
    <source>
        <dbReference type="ARBA" id="ARBA00022525"/>
    </source>
</evidence>
<dbReference type="GO" id="GO:0005576">
    <property type="term" value="C:extracellular region"/>
    <property type="evidence" value="ECO:0007669"/>
    <property type="project" value="UniProtKB-SubCell"/>
</dbReference>
<proteinExistence type="inferred from homology"/>
<feature type="signal peptide" evidence="6">
    <location>
        <begin position="1"/>
        <end position="25"/>
    </location>
</feature>
<keyword evidence="5 6" id="KW-0732">Signal</keyword>
<reference evidence="7" key="2">
    <citation type="submission" date="2022-03" db="EMBL/GenBank/DDBJ databases">
        <title>Draft title - Genomic analysis of global carrot germplasm unveils the trajectory of domestication and the origin of high carotenoid orange carrot.</title>
        <authorList>
            <person name="Iorizzo M."/>
            <person name="Ellison S."/>
            <person name="Senalik D."/>
            <person name="Macko-Podgorni A."/>
            <person name="Grzebelus D."/>
            <person name="Bostan H."/>
            <person name="Rolling W."/>
            <person name="Curaba J."/>
            <person name="Simon P."/>
        </authorList>
    </citation>
    <scope>NUCLEOTIDE SEQUENCE</scope>
    <source>
        <tissue evidence="7">Leaf</tissue>
    </source>
</reference>
<sequence>MWKKTCSSVPAILLIFTLLPALSISKVHIYVTNSVPNDSPNPVTTHCQSRNDDLGYHTLHVNQSTNWSFNPKLGGSTLFFCHLWWGDRNVAYNAYEEKIPWFCAIRGKLPWQIKRNTCYWEARADGIYFNKVNDPNDSPSWVKKYPWTV</sequence>